<accession>A0A1I7UU22</accession>
<name>A0A1I7UU22_9PELO</name>
<reference evidence="2" key="1">
    <citation type="submission" date="2016-11" db="UniProtKB">
        <authorList>
            <consortium name="WormBaseParasite"/>
        </authorList>
    </citation>
    <scope>IDENTIFICATION</scope>
</reference>
<dbReference type="AlphaFoldDB" id="A0A1I7UU22"/>
<dbReference type="Proteomes" id="UP000095282">
    <property type="component" value="Unplaced"/>
</dbReference>
<protein>
    <submittedName>
        <fullName evidence="2">C2H2-type domain-containing protein</fullName>
    </submittedName>
</protein>
<keyword evidence="1" id="KW-1185">Reference proteome</keyword>
<organism evidence="1 2">
    <name type="scientific">Caenorhabditis tropicalis</name>
    <dbReference type="NCBI Taxonomy" id="1561998"/>
    <lineage>
        <taxon>Eukaryota</taxon>
        <taxon>Metazoa</taxon>
        <taxon>Ecdysozoa</taxon>
        <taxon>Nematoda</taxon>
        <taxon>Chromadorea</taxon>
        <taxon>Rhabditida</taxon>
        <taxon>Rhabditina</taxon>
        <taxon>Rhabditomorpha</taxon>
        <taxon>Rhabditoidea</taxon>
        <taxon>Rhabditidae</taxon>
        <taxon>Peloderinae</taxon>
        <taxon>Caenorhabditis</taxon>
    </lineage>
</organism>
<proteinExistence type="predicted"/>
<evidence type="ECO:0000313" key="2">
    <source>
        <dbReference type="WBParaSite" id="Csp11.Scaffold630.g19351.t1"/>
    </source>
</evidence>
<sequence length="139" mass="15961">MINVPYFSTGHVVRRLFEILRQMGFESEDVQFDNVGLPYNEPFAARALGIVFMEILNLIKNEYLGDGTESAENLGLLYAMDRTNQTSRITYVIINGRQKQKCRVCGKSYELKNYGAHLGTKTHIINMIVFIFPNYNVRS</sequence>
<evidence type="ECO:0000313" key="1">
    <source>
        <dbReference type="Proteomes" id="UP000095282"/>
    </source>
</evidence>
<dbReference type="WBParaSite" id="Csp11.Scaffold630.g19351.t1">
    <property type="protein sequence ID" value="Csp11.Scaffold630.g19351.t1"/>
    <property type="gene ID" value="Csp11.Scaffold630.g19351"/>
</dbReference>